<accession>A0A9Q0Q477</accession>
<dbReference type="OrthoDB" id="787137at2759"/>
<name>A0A9Q0Q477_SALPP</name>
<proteinExistence type="predicted"/>
<dbReference type="AlphaFoldDB" id="A0A9Q0Q477"/>
<reference evidence="1" key="1">
    <citation type="submission" date="2022-11" db="EMBL/GenBank/DDBJ databases">
        <authorList>
            <person name="Hyden B.L."/>
            <person name="Feng K."/>
            <person name="Yates T."/>
            <person name="Jawdy S."/>
            <person name="Smart L.B."/>
            <person name="Muchero W."/>
        </authorList>
    </citation>
    <scope>NUCLEOTIDE SEQUENCE</scope>
    <source>
        <tissue evidence="1">Shoot tip</tissue>
    </source>
</reference>
<comment type="caution">
    <text evidence="1">The sequence shown here is derived from an EMBL/GenBank/DDBJ whole genome shotgun (WGS) entry which is preliminary data.</text>
</comment>
<keyword evidence="2" id="KW-1185">Reference proteome</keyword>
<reference evidence="1" key="2">
    <citation type="journal article" date="2023" name="Int. J. Mol. Sci.">
        <title>De Novo Assembly and Annotation of 11 Diverse Shrub Willow (Salix) Genomes Reveals Novel Gene Organization in Sex-Linked Regions.</title>
        <authorList>
            <person name="Hyden B."/>
            <person name="Feng K."/>
            <person name="Yates T.B."/>
            <person name="Jawdy S."/>
            <person name="Cereghino C."/>
            <person name="Smart L.B."/>
            <person name="Muchero W."/>
        </authorList>
    </citation>
    <scope>NUCLEOTIDE SEQUENCE</scope>
    <source>
        <tissue evidence="1">Shoot tip</tissue>
    </source>
</reference>
<evidence type="ECO:0000313" key="2">
    <source>
        <dbReference type="Proteomes" id="UP001151532"/>
    </source>
</evidence>
<sequence>MSMVPPLYLLQYTIEMIHHATYVYKEVSYQLAVQCLKFLHIISCAAEGGCKETRLPLCQHRSLDSQRKAEKIAFQSSVLMVPSPAVEEAHVVSQDQHERGTSGALMPPPIEDNSDYSPCRLSLQGSLQLPTSSTMFEISAHNHVYRRRKLRGNSVTFLSAQVPGITKRSREDCLSVISSDGPSLAVEEARVLSQDQYERGTGGALPRPPLVCYGEPLHFKIRI</sequence>
<organism evidence="1 2">
    <name type="scientific">Salix purpurea</name>
    <name type="common">Purple osier willow</name>
    <dbReference type="NCBI Taxonomy" id="77065"/>
    <lineage>
        <taxon>Eukaryota</taxon>
        <taxon>Viridiplantae</taxon>
        <taxon>Streptophyta</taxon>
        <taxon>Embryophyta</taxon>
        <taxon>Tracheophyta</taxon>
        <taxon>Spermatophyta</taxon>
        <taxon>Magnoliopsida</taxon>
        <taxon>eudicotyledons</taxon>
        <taxon>Gunneridae</taxon>
        <taxon>Pentapetalae</taxon>
        <taxon>rosids</taxon>
        <taxon>fabids</taxon>
        <taxon>Malpighiales</taxon>
        <taxon>Salicaceae</taxon>
        <taxon>Saliceae</taxon>
        <taxon>Salix</taxon>
    </lineage>
</organism>
<evidence type="ECO:0000313" key="1">
    <source>
        <dbReference type="EMBL" id="KAJ6699714.1"/>
    </source>
</evidence>
<gene>
    <name evidence="1" type="ORF">OIU79_012881</name>
</gene>
<protein>
    <submittedName>
        <fullName evidence="1">Uncharacterized protein</fullName>
    </submittedName>
</protein>
<dbReference type="Proteomes" id="UP001151532">
    <property type="component" value="Chromosome 6"/>
</dbReference>
<dbReference type="EMBL" id="JAPFFK010000017">
    <property type="protein sequence ID" value="KAJ6699714.1"/>
    <property type="molecule type" value="Genomic_DNA"/>
</dbReference>